<dbReference type="Gene3D" id="2.70.70.10">
    <property type="entry name" value="Glucose Permease (Domain IIA)"/>
    <property type="match status" value="1"/>
</dbReference>
<reference evidence="3 4" key="1">
    <citation type="submission" date="2022-10" db="EMBL/GenBank/DDBJ databases">
        <title>Draft genome sequence of Streptomyces sp. YSPA8.</title>
        <authorList>
            <person name="Moriuchi R."/>
            <person name="Dohra H."/>
            <person name="Yamamura H."/>
            <person name="Kodani S."/>
        </authorList>
    </citation>
    <scope>NUCLEOTIDE SEQUENCE [LARGE SCALE GENOMIC DNA]</scope>
    <source>
        <strain evidence="3 4">YSPA8</strain>
    </source>
</reference>
<dbReference type="CDD" id="cd12797">
    <property type="entry name" value="M23_peptidase"/>
    <property type="match status" value="1"/>
</dbReference>
<dbReference type="SUPFAM" id="SSF51261">
    <property type="entry name" value="Duplicated hybrid motif"/>
    <property type="match status" value="1"/>
</dbReference>
<comment type="caution">
    <text evidence="3">The sequence shown here is derived from an EMBL/GenBank/DDBJ whole genome shotgun (WGS) entry which is preliminary data.</text>
</comment>
<gene>
    <name evidence="3" type="ORF">SYYSPA8_19610</name>
</gene>
<dbReference type="InterPro" id="IPR050570">
    <property type="entry name" value="Cell_wall_metabolism_enzyme"/>
</dbReference>
<dbReference type="EMBL" id="BSBI01000008">
    <property type="protein sequence ID" value="GLF96541.1"/>
    <property type="molecule type" value="Genomic_DNA"/>
</dbReference>
<protein>
    <submittedName>
        <fullName evidence="3">M23 family metallopeptidase</fullName>
    </submittedName>
</protein>
<proteinExistence type="predicted"/>
<dbReference type="PANTHER" id="PTHR21666">
    <property type="entry name" value="PEPTIDASE-RELATED"/>
    <property type="match status" value="1"/>
</dbReference>
<dbReference type="InterPro" id="IPR011055">
    <property type="entry name" value="Dup_hybrid_motif"/>
</dbReference>
<dbReference type="RefSeq" id="WP_323448576.1">
    <property type="nucleotide sequence ID" value="NZ_BSBI01000008.1"/>
</dbReference>
<keyword evidence="1" id="KW-0812">Transmembrane</keyword>
<evidence type="ECO:0000313" key="3">
    <source>
        <dbReference type="EMBL" id="GLF96541.1"/>
    </source>
</evidence>
<keyword evidence="1" id="KW-1133">Transmembrane helix</keyword>
<feature type="domain" description="M23ase beta-sheet core" evidence="2">
    <location>
        <begin position="199"/>
        <end position="257"/>
    </location>
</feature>
<name>A0ABQ5P1R6_9ACTN</name>
<evidence type="ECO:0000259" key="2">
    <source>
        <dbReference type="Pfam" id="PF01551"/>
    </source>
</evidence>
<sequence>MPASIRTRKLPMVLLRFFGRAFVVLIVCDLLLGMDLPLWLVLTPAVLMTVFGAVASRAAGKEHAARDQPFTVEIEPPVRGRWSATNSPADKVPSHGTHAYGQTYAIDITAEPEPEPEQEPGSAPGTSTRPAFALLWPLVRRNSAFPAFGQDLYAVADATVVHASDRQRDHLSRNSLLMVAYLMLLEAPLRELLSPGLIVGNRVVLDLGDGTYAVYAHVQRGSLAVRAGDRVRAGERIARCGNSGNSTEPHVHFHLMDGTDLDTARGIPFRWRGVGLPAGGEFFTARSAEERATVDAAAAMTAATPEKPSNPPAVAD</sequence>
<organism evidence="3 4">
    <name type="scientific">Streptomyces yaizuensis</name>
    <dbReference type="NCBI Taxonomy" id="2989713"/>
    <lineage>
        <taxon>Bacteria</taxon>
        <taxon>Bacillati</taxon>
        <taxon>Actinomycetota</taxon>
        <taxon>Actinomycetes</taxon>
        <taxon>Kitasatosporales</taxon>
        <taxon>Streptomycetaceae</taxon>
        <taxon>Streptomyces</taxon>
    </lineage>
</organism>
<feature type="transmembrane region" description="Helical" evidence="1">
    <location>
        <begin position="12"/>
        <end position="32"/>
    </location>
</feature>
<dbReference type="Pfam" id="PF01551">
    <property type="entry name" value="Peptidase_M23"/>
    <property type="match status" value="1"/>
</dbReference>
<keyword evidence="4" id="KW-1185">Reference proteome</keyword>
<evidence type="ECO:0000256" key="1">
    <source>
        <dbReference type="SAM" id="Phobius"/>
    </source>
</evidence>
<keyword evidence="1" id="KW-0472">Membrane</keyword>
<evidence type="ECO:0000313" key="4">
    <source>
        <dbReference type="Proteomes" id="UP001291653"/>
    </source>
</evidence>
<dbReference type="InterPro" id="IPR016047">
    <property type="entry name" value="M23ase_b-sheet_dom"/>
</dbReference>
<dbReference type="PANTHER" id="PTHR21666:SF270">
    <property type="entry name" value="MUREIN HYDROLASE ACTIVATOR ENVC"/>
    <property type="match status" value="1"/>
</dbReference>
<dbReference type="Proteomes" id="UP001291653">
    <property type="component" value="Unassembled WGS sequence"/>
</dbReference>
<accession>A0ABQ5P1R6</accession>